<sequence length="260" mass="29575">VAQGHTQEEGIDYDEVFAPVARIEAIRLFLAYASFMGFTIYQMDVKSAFLYDTIDEEVLCLSESKEKTLYLYKSMWMTSSLDHQIHSYVEKDGVFLGLHVLQKKDGIFLSQDKYVGDILKIFGYSNIRSSNNPMDKENPWGKDGTGKDVDLHLYRSMIGSLMYLTASRPDIMFAICAYARNQVTPKECHLHAVKRIFIYLKGHPKLGIWYPKEPPFDLVSFSDSDYGGTIMATSTTKAEYVAAASCCGQVLWIQNQLLDY</sequence>
<proteinExistence type="predicted"/>
<dbReference type="InterPro" id="IPR013103">
    <property type="entry name" value="RVT_2"/>
</dbReference>
<organism evidence="2">
    <name type="scientific">Tanacetum cinerariifolium</name>
    <name type="common">Dalmatian daisy</name>
    <name type="synonym">Chrysanthemum cinerariifolium</name>
    <dbReference type="NCBI Taxonomy" id="118510"/>
    <lineage>
        <taxon>Eukaryota</taxon>
        <taxon>Viridiplantae</taxon>
        <taxon>Streptophyta</taxon>
        <taxon>Embryophyta</taxon>
        <taxon>Tracheophyta</taxon>
        <taxon>Spermatophyta</taxon>
        <taxon>Magnoliopsida</taxon>
        <taxon>eudicotyledons</taxon>
        <taxon>Gunneridae</taxon>
        <taxon>Pentapetalae</taxon>
        <taxon>asterids</taxon>
        <taxon>campanulids</taxon>
        <taxon>Asterales</taxon>
        <taxon>Asteraceae</taxon>
        <taxon>Asteroideae</taxon>
        <taxon>Anthemideae</taxon>
        <taxon>Anthemidinae</taxon>
        <taxon>Tanacetum</taxon>
    </lineage>
</organism>
<dbReference type="AlphaFoldDB" id="A0A699Q6U2"/>
<protein>
    <recommendedName>
        <fullName evidence="1">Reverse transcriptase Ty1/copia-type domain-containing protein</fullName>
    </recommendedName>
</protein>
<feature type="non-terminal residue" evidence="2">
    <location>
        <position position="1"/>
    </location>
</feature>
<dbReference type="PANTHER" id="PTHR11439:SF495">
    <property type="entry name" value="REVERSE TRANSCRIPTASE, RNA-DEPENDENT DNA POLYMERASE-RELATED"/>
    <property type="match status" value="1"/>
</dbReference>
<comment type="caution">
    <text evidence="2">The sequence shown here is derived from an EMBL/GenBank/DDBJ whole genome shotgun (WGS) entry which is preliminary data.</text>
</comment>
<name>A0A699Q6U2_TANCI</name>
<gene>
    <name evidence="2" type="ORF">Tci_833570</name>
</gene>
<reference evidence="2" key="1">
    <citation type="journal article" date="2019" name="Sci. Rep.">
        <title>Draft genome of Tanacetum cinerariifolium, the natural source of mosquito coil.</title>
        <authorList>
            <person name="Yamashiro T."/>
            <person name="Shiraishi A."/>
            <person name="Satake H."/>
            <person name="Nakayama K."/>
        </authorList>
    </citation>
    <scope>NUCLEOTIDE SEQUENCE</scope>
</reference>
<feature type="non-terminal residue" evidence="2">
    <location>
        <position position="260"/>
    </location>
</feature>
<dbReference type="Pfam" id="PF07727">
    <property type="entry name" value="RVT_2"/>
    <property type="match status" value="1"/>
</dbReference>
<dbReference type="PANTHER" id="PTHR11439">
    <property type="entry name" value="GAG-POL-RELATED RETROTRANSPOSON"/>
    <property type="match status" value="1"/>
</dbReference>
<dbReference type="EMBL" id="BKCJ010990379">
    <property type="protein sequence ID" value="GFC61600.1"/>
    <property type="molecule type" value="Genomic_DNA"/>
</dbReference>
<feature type="domain" description="Reverse transcriptase Ty1/copia-type" evidence="1">
    <location>
        <begin position="1"/>
        <end position="59"/>
    </location>
</feature>
<accession>A0A699Q6U2</accession>
<evidence type="ECO:0000259" key="1">
    <source>
        <dbReference type="Pfam" id="PF07727"/>
    </source>
</evidence>
<evidence type="ECO:0000313" key="2">
    <source>
        <dbReference type="EMBL" id="GFC61600.1"/>
    </source>
</evidence>